<dbReference type="GO" id="GO:0016263">
    <property type="term" value="F:glycoprotein-N-acetylgalactosamine 3-beta-galactosyltransferase activity"/>
    <property type="evidence" value="ECO:0007669"/>
    <property type="project" value="TreeGrafter"/>
</dbReference>
<name>A0AAW2HG47_9NEOP</name>
<dbReference type="PANTHER" id="PTHR23033:SF14">
    <property type="entry name" value="GLYCOPROTEIN-N-ACETYLGALACTOSAMINE 3-BETA-GALACTOSYLTRANSFERASE 1-RELATED"/>
    <property type="match status" value="1"/>
</dbReference>
<dbReference type="GO" id="GO:0016020">
    <property type="term" value="C:membrane"/>
    <property type="evidence" value="ECO:0007669"/>
    <property type="project" value="UniProtKB-SubCell"/>
</dbReference>
<evidence type="ECO:0000256" key="6">
    <source>
        <dbReference type="ARBA" id="ARBA00023136"/>
    </source>
</evidence>
<accession>A0AAW2HG47</accession>
<feature type="transmembrane region" description="Helical" evidence="7">
    <location>
        <begin position="12"/>
        <end position="30"/>
    </location>
</feature>
<sequence length="373" mass="43244">MICYILRKKNTVILFGIGFLIGILIEILLVEKDRVGEFYYDFIKGIYPEDEPKVACVVFLKRPHTENLEAAQNTWLTKCDDVFTVRVNRAGKRRTDVEEDTRWIGLPEGEVCTKTRIHNVTAGSSWAGLCKTLHLVKTSPSNWFIFAPDNLLVLVDNLKAYVKPLDWTRDHYYGHAVQHYEADYNVFSAGVLISRGTLLNLVESFREDRCESSGKYWKNEDLYLGKHLRALGVTPKDTRDEEGRGRFHGYNIHALLSPGKLFKQSDYSRKALYPVPEGMNCCSPELITIDATNSDRLYHHYYLIYKLKTNEKPKITPGVNQNDSFDWKDFLRQEGYNETAIENMTSEEYYQIWAKKISPETLYEIMRKEFGSD</sequence>
<protein>
    <submittedName>
        <fullName evidence="8">Uncharacterized protein</fullName>
    </submittedName>
</protein>
<reference evidence="8" key="1">
    <citation type="journal article" date="2024" name="Gigascience">
        <title>Chromosome-level genome of the poultry shaft louse Menopon gallinae provides insight into the host-switching and adaptive evolution of parasitic lice.</title>
        <authorList>
            <person name="Xu Y."/>
            <person name="Ma L."/>
            <person name="Liu S."/>
            <person name="Liang Y."/>
            <person name="Liu Q."/>
            <person name="He Z."/>
            <person name="Tian L."/>
            <person name="Duan Y."/>
            <person name="Cai W."/>
            <person name="Li H."/>
            <person name="Song F."/>
        </authorList>
    </citation>
    <scope>NUCLEOTIDE SEQUENCE</scope>
    <source>
        <strain evidence="8">Cailab_2023a</strain>
    </source>
</reference>
<evidence type="ECO:0000256" key="5">
    <source>
        <dbReference type="ARBA" id="ARBA00022989"/>
    </source>
</evidence>
<proteinExistence type="inferred from homology"/>
<evidence type="ECO:0000256" key="3">
    <source>
        <dbReference type="ARBA" id="ARBA00022692"/>
    </source>
</evidence>
<dbReference type="EMBL" id="JARGDH010000005">
    <property type="protein sequence ID" value="KAL0268481.1"/>
    <property type="molecule type" value="Genomic_DNA"/>
</dbReference>
<organism evidence="8">
    <name type="scientific">Menopon gallinae</name>
    <name type="common">poultry shaft louse</name>
    <dbReference type="NCBI Taxonomy" id="328185"/>
    <lineage>
        <taxon>Eukaryota</taxon>
        <taxon>Metazoa</taxon>
        <taxon>Ecdysozoa</taxon>
        <taxon>Arthropoda</taxon>
        <taxon>Hexapoda</taxon>
        <taxon>Insecta</taxon>
        <taxon>Pterygota</taxon>
        <taxon>Neoptera</taxon>
        <taxon>Paraneoptera</taxon>
        <taxon>Psocodea</taxon>
        <taxon>Troctomorpha</taxon>
        <taxon>Phthiraptera</taxon>
        <taxon>Amblycera</taxon>
        <taxon>Menoponidae</taxon>
        <taxon>Menopon</taxon>
    </lineage>
</organism>
<comment type="caution">
    <text evidence="8">The sequence shown here is derived from an EMBL/GenBank/DDBJ whole genome shotgun (WGS) entry which is preliminary data.</text>
</comment>
<keyword evidence="4" id="KW-0735">Signal-anchor</keyword>
<evidence type="ECO:0000256" key="1">
    <source>
        <dbReference type="ARBA" id="ARBA00004606"/>
    </source>
</evidence>
<evidence type="ECO:0000256" key="7">
    <source>
        <dbReference type="SAM" id="Phobius"/>
    </source>
</evidence>
<evidence type="ECO:0000256" key="4">
    <source>
        <dbReference type="ARBA" id="ARBA00022968"/>
    </source>
</evidence>
<evidence type="ECO:0000256" key="2">
    <source>
        <dbReference type="ARBA" id="ARBA00006462"/>
    </source>
</evidence>
<dbReference type="InterPro" id="IPR026050">
    <property type="entry name" value="C1GALT1/C1GALT1_chp1"/>
</dbReference>
<keyword evidence="6 7" id="KW-0472">Membrane</keyword>
<dbReference type="AlphaFoldDB" id="A0AAW2HG47"/>
<comment type="similarity">
    <text evidence="2">Belongs to the glycosyltransferase 31 family. Beta3-Gal-T subfamily.</text>
</comment>
<keyword evidence="3 7" id="KW-0812">Transmembrane</keyword>
<keyword evidence="5 7" id="KW-1133">Transmembrane helix</keyword>
<dbReference type="Gene3D" id="3.90.550.50">
    <property type="match status" value="1"/>
</dbReference>
<comment type="subcellular location">
    <subcellularLocation>
        <location evidence="1">Membrane</location>
        <topology evidence="1">Single-pass type II membrane protein</topology>
    </subcellularLocation>
</comment>
<gene>
    <name evidence="8" type="ORF">PYX00_010409</name>
</gene>
<evidence type="ECO:0000313" key="8">
    <source>
        <dbReference type="EMBL" id="KAL0268481.1"/>
    </source>
</evidence>
<dbReference type="PANTHER" id="PTHR23033">
    <property type="entry name" value="BETA1,3-GALACTOSYLTRANSFERASE"/>
    <property type="match status" value="1"/>
</dbReference>